<dbReference type="NCBIfam" id="TIGR02595">
    <property type="entry name" value="PEP_CTERM"/>
    <property type="match status" value="1"/>
</dbReference>
<organism evidence="2 3">
    <name type="scientific">Haloferula sargassicola</name>
    <dbReference type="NCBI Taxonomy" id="490096"/>
    <lineage>
        <taxon>Bacteria</taxon>
        <taxon>Pseudomonadati</taxon>
        <taxon>Verrucomicrobiota</taxon>
        <taxon>Verrucomicrobiia</taxon>
        <taxon>Verrucomicrobiales</taxon>
        <taxon>Verrucomicrobiaceae</taxon>
        <taxon>Haloferula</taxon>
    </lineage>
</organism>
<protein>
    <recommendedName>
        <fullName evidence="4">PEP-CTERM protein-sorting domain-containing protein</fullName>
    </recommendedName>
</protein>
<evidence type="ECO:0000313" key="3">
    <source>
        <dbReference type="Proteomes" id="UP001476282"/>
    </source>
</evidence>
<comment type="caution">
    <text evidence="2">The sequence shown here is derived from an EMBL/GenBank/DDBJ whole genome shotgun (WGS) entry which is preliminary data.</text>
</comment>
<dbReference type="Proteomes" id="UP001476282">
    <property type="component" value="Unassembled WGS sequence"/>
</dbReference>
<keyword evidence="3" id="KW-1185">Reference proteome</keyword>
<evidence type="ECO:0000313" key="2">
    <source>
        <dbReference type="EMBL" id="GAA5484585.1"/>
    </source>
</evidence>
<keyword evidence="1" id="KW-0732">Signal</keyword>
<gene>
    <name evidence="2" type="ORF">Hsar01_03829</name>
</gene>
<accession>A0ABP9UTM4</accession>
<name>A0ABP9UTM4_9BACT</name>
<feature type="chain" id="PRO_5045982769" description="PEP-CTERM protein-sorting domain-containing protein" evidence="1">
    <location>
        <begin position="21"/>
        <end position="236"/>
    </location>
</feature>
<evidence type="ECO:0000256" key="1">
    <source>
        <dbReference type="SAM" id="SignalP"/>
    </source>
</evidence>
<sequence>MKNALLALGLSLAVTPPGGAAVIIPLTNPGFEDDDVPVDTYTSSSTRPVGWPDGAGSSYIADGTVFSLNGIPGAHGGDQYMVLAGGGSNIRQDTSLAWSSAQVGDVFTISTWATSRSDIEPGTITFWINDTDQSNFLHSQNFGVIEGSLSETPGTWSLISWSYTVTEEALNAAASGSWDAVEIGFGHTGGGQTAFDDITFTYTPIPEPSTLLGSVILAGGMLLRRRRQPISELQQV</sequence>
<evidence type="ECO:0008006" key="4">
    <source>
        <dbReference type="Google" id="ProtNLM"/>
    </source>
</evidence>
<reference evidence="2 3" key="1">
    <citation type="submission" date="2024-02" db="EMBL/GenBank/DDBJ databases">
        <title>Haloferula sargassicola NBRC 104335.</title>
        <authorList>
            <person name="Ichikawa N."/>
            <person name="Katano-Makiyama Y."/>
            <person name="Hidaka K."/>
        </authorList>
    </citation>
    <scope>NUCLEOTIDE SEQUENCE [LARGE SCALE GENOMIC DNA]</scope>
    <source>
        <strain evidence="2 3">NBRC 104335</strain>
    </source>
</reference>
<dbReference type="Gene3D" id="2.60.120.260">
    <property type="entry name" value="Galactose-binding domain-like"/>
    <property type="match status" value="1"/>
</dbReference>
<proteinExistence type="predicted"/>
<dbReference type="EMBL" id="BAABRI010000029">
    <property type="protein sequence ID" value="GAA5484585.1"/>
    <property type="molecule type" value="Genomic_DNA"/>
</dbReference>
<dbReference type="RefSeq" id="WP_353568688.1">
    <property type="nucleotide sequence ID" value="NZ_BAABRI010000029.1"/>
</dbReference>
<dbReference type="InterPro" id="IPR013424">
    <property type="entry name" value="Ice-binding_C"/>
</dbReference>
<feature type="signal peptide" evidence="1">
    <location>
        <begin position="1"/>
        <end position="20"/>
    </location>
</feature>